<evidence type="ECO:0000313" key="5">
    <source>
        <dbReference type="Proteomes" id="UP000075840"/>
    </source>
</evidence>
<dbReference type="VEuPathDB" id="VectorBase:AARA21_009483"/>
<keyword evidence="1" id="KW-0521">NADP</keyword>
<accession>A0A182IA69</accession>
<dbReference type="InterPro" id="IPR002347">
    <property type="entry name" value="SDR_fam"/>
</dbReference>
<protein>
    <recommendedName>
        <fullName evidence="6">Short-chain dehydrogenase</fullName>
    </recommendedName>
</protein>
<dbReference type="PANTHER" id="PTHR43544:SF7">
    <property type="entry name" value="NADB-LER2"/>
    <property type="match status" value="1"/>
</dbReference>
<dbReference type="CTD" id="31761"/>
<dbReference type="GeneID" id="120905466"/>
<evidence type="ECO:0000313" key="4">
    <source>
        <dbReference type="EnsemblMetazoa" id="AARA010480-PA"/>
    </source>
</evidence>
<sequence length="248" mass="26290">MNSILITGCNRGLGLGLVKALIGLPAPAPTHIIATYRDPAKSQDLLALAKQHANIVPLQFDVKNFDLYDQFAKDVDAVLQGAGLNVLFNNAGISPKSTRLNFTKQDDLVDTFVVNTVAPIMMTKAFVPLLKKASDANPAAPVGPQRACIVNMSSILGSIEANREGGLYGYRTSKSALNAATKSMSLDLKGHKIMAVAMHPGWVQTDMGGAKAPLTVEQSCAAMVGTLLALNESNNGGFLQYDGKPLPW</sequence>
<dbReference type="Pfam" id="PF00106">
    <property type="entry name" value="adh_short"/>
    <property type="match status" value="1"/>
</dbReference>
<dbReference type="EMBL" id="APCN01001127">
    <property type="status" value="NOT_ANNOTATED_CDS"/>
    <property type="molecule type" value="Genomic_DNA"/>
</dbReference>
<name>A0A182IA69_ANOAR</name>
<dbReference type="SUPFAM" id="SSF51735">
    <property type="entry name" value="NAD(P)-binding Rossmann-fold domains"/>
    <property type="match status" value="1"/>
</dbReference>
<dbReference type="PANTHER" id="PTHR43544">
    <property type="entry name" value="SHORT-CHAIN DEHYDROGENASE/REDUCTASE"/>
    <property type="match status" value="1"/>
</dbReference>
<dbReference type="InterPro" id="IPR036291">
    <property type="entry name" value="NAD(P)-bd_dom_sf"/>
</dbReference>
<keyword evidence="5" id="KW-1185">Reference proteome</keyword>
<dbReference type="GO" id="GO:0005737">
    <property type="term" value="C:cytoplasm"/>
    <property type="evidence" value="ECO:0007669"/>
    <property type="project" value="TreeGrafter"/>
</dbReference>
<dbReference type="AlphaFoldDB" id="A0A182IA69"/>
<dbReference type="CDD" id="cd05325">
    <property type="entry name" value="carb_red_sniffer_like_SDR_c"/>
    <property type="match status" value="1"/>
</dbReference>
<proteinExistence type="inferred from homology"/>
<organism evidence="4 5">
    <name type="scientific">Anopheles arabiensis</name>
    <name type="common">Mosquito</name>
    <dbReference type="NCBI Taxonomy" id="7173"/>
    <lineage>
        <taxon>Eukaryota</taxon>
        <taxon>Metazoa</taxon>
        <taxon>Ecdysozoa</taxon>
        <taxon>Arthropoda</taxon>
        <taxon>Hexapoda</taxon>
        <taxon>Insecta</taxon>
        <taxon>Pterygota</taxon>
        <taxon>Neoptera</taxon>
        <taxon>Endopterygota</taxon>
        <taxon>Diptera</taxon>
        <taxon>Nematocera</taxon>
        <taxon>Culicoidea</taxon>
        <taxon>Culicidae</taxon>
        <taxon>Anophelinae</taxon>
        <taxon>Anopheles</taxon>
    </lineage>
</organism>
<evidence type="ECO:0000256" key="3">
    <source>
        <dbReference type="RuleBase" id="RU000363"/>
    </source>
</evidence>
<dbReference type="InterPro" id="IPR051468">
    <property type="entry name" value="Fungal_SecMetab_SDRs"/>
</dbReference>
<dbReference type="Gene3D" id="3.40.50.720">
    <property type="entry name" value="NAD(P)-binding Rossmann-like Domain"/>
    <property type="match status" value="1"/>
</dbReference>
<keyword evidence="2" id="KW-0560">Oxidoreductase</keyword>
<dbReference type="Proteomes" id="UP000075840">
    <property type="component" value="Unassembled WGS sequence"/>
</dbReference>
<dbReference type="RefSeq" id="XP_040172190.1">
    <property type="nucleotide sequence ID" value="XM_040316256.1"/>
</dbReference>
<dbReference type="GO" id="GO:0004090">
    <property type="term" value="F:carbonyl reductase (NADPH) activity"/>
    <property type="evidence" value="ECO:0007669"/>
    <property type="project" value="TreeGrafter"/>
</dbReference>
<dbReference type="EnsemblMetazoa" id="AARA010480-RA">
    <property type="protein sequence ID" value="AARA010480-PA"/>
    <property type="gene ID" value="AARA010480"/>
</dbReference>
<evidence type="ECO:0000256" key="1">
    <source>
        <dbReference type="ARBA" id="ARBA00022857"/>
    </source>
</evidence>
<evidence type="ECO:0000256" key="2">
    <source>
        <dbReference type="ARBA" id="ARBA00023002"/>
    </source>
</evidence>
<evidence type="ECO:0008006" key="6">
    <source>
        <dbReference type="Google" id="ProtNLM"/>
    </source>
</evidence>
<dbReference type="PRINTS" id="PR00081">
    <property type="entry name" value="GDHRDH"/>
</dbReference>
<reference evidence="4" key="1">
    <citation type="submission" date="2022-08" db="UniProtKB">
        <authorList>
            <consortium name="EnsemblMetazoa"/>
        </authorList>
    </citation>
    <scope>IDENTIFICATION</scope>
    <source>
        <strain evidence="4">Dongola</strain>
    </source>
</reference>
<dbReference type="VEuPathDB" id="VectorBase:AARA010480"/>
<comment type="similarity">
    <text evidence="3">Belongs to the short-chain dehydrogenases/reductases (SDR) family.</text>
</comment>
<dbReference type="PRINTS" id="PR00080">
    <property type="entry name" value="SDRFAMILY"/>
</dbReference>
<dbReference type="KEGG" id="aara:120905466"/>